<name>A0A060H8D6_XYLFS</name>
<dbReference type="KEGG" id="xfs:D934_00670"/>
<dbReference type="Pfam" id="PF05590">
    <property type="entry name" value="DUF769"/>
    <property type="match status" value="2"/>
</dbReference>
<evidence type="ECO:0000313" key="2">
    <source>
        <dbReference type="EMBL" id="AIC09187.1"/>
    </source>
</evidence>
<dbReference type="EMBL" id="CP006696">
    <property type="protein sequence ID" value="AIC09187.1"/>
    <property type="molecule type" value="Genomic_DNA"/>
</dbReference>
<keyword evidence="1" id="KW-0732">Signal</keyword>
<dbReference type="PATRIC" id="fig|155920.8.peg.165"/>
<feature type="signal peptide" evidence="1">
    <location>
        <begin position="1"/>
        <end position="24"/>
    </location>
</feature>
<feature type="chain" id="PRO_5001583182" description="DUF769 domain-containing protein" evidence="1">
    <location>
        <begin position="25"/>
        <end position="297"/>
    </location>
</feature>
<evidence type="ECO:0000313" key="3">
    <source>
        <dbReference type="Proteomes" id="UP000027215"/>
    </source>
</evidence>
<evidence type="ECO:0000256" key="1">
    <source>
        <dbReference type="SAM" id="SignalP"/>
    </source>
</evidence>
<proteinExistence type="predicted"/>
<organism evidence="2 3">
    <name type="scientific">Xylella fastidiosa subsp. sandyi Ann-1</name>
    <dbReference type="NCBI Taxonomy" id="155920"/>
    <lineage>
        <taxon>Bacteria</taxon>
        <taxon>Pseudomonadati</taxon>
        <taxon>Pseudomonadota</taxon>
        <taxon>Gammaproteobacteria</taxon>
        <taxon>Lysobacterales</taxon>
        <taxon>Lysobacteraceae</taxon>
        <taxon>Xylella</taxon>
    </lineage>
</organism>
<dbReference type="RefSeq" id="WP_020852122.1">
    <property type="nucleotide sequence ID" value="NZ_CP006696.1"/>
</dbReference>
<dbReference type="InterPro" id="IPR008487">
    <property type="entry name" value="DUF769"/>
</dbReference>
<protein>
    <recommendedName>
        <fullName evidence="4">DUF769 domain-containing protein</fullName>
    </recommendedName>
</protein>
<accession>A0A060H8D6</accession>
<sequence>MKLRIPLCVSICVAGLLLSACSTAPVIDSDTGKPIMMAGPKESRDLTLEQFQVNFLDQHTIKHAFINGVNIYRCYPGAPPNNVQMVMQRSHGTEVPGIMVNLEGQQPTVVPLDASIIGAKKLTPTTTRPLHNVRVLRVNAVMRFHPLCRARFVGPNDISFGIRSAISQSIQEHIQELTDLMKKTQQVDEQAMGALYSRSSALVSKLKMSGATSNVAFLAVPQTETRWGNPWTWYRAYLPTPLGDGVETWMTPIGDSGYYITVDFNFTESERQKNTENYQRARQLMDSVLQSVVIQKR</sequence>
<dbReference type="Proteomes" id="UP000027215">
    <property type="component" value="Chromosome"/>
</dbReference>
<reference evidence="2 3" key="1">
    <citation type="submission" date="2013-08" db="EMBL/GenBank/DDBJ databases">
        <authorList>
            <person name="Stouthamer R."/>
            <person name="Nunney L."/>
        </authorList>
    </citation>
    <scope>NUCLEOTIDE SEQUENCE [LARGE SCALE GENOMIC DNA]</scope>
    <source>
        <strain evidence="3">ann-1</strain>
    </source>
</reference>
<gene>
    <name evidence="2" type="ORF">D934_00670</name>
</gene>
<evidence type="ECO:0008006" key="4">
    <source>
        <dbReference type="Google" id="ProtNLM"/>
    </source>
</evidence>
<dbReference type="PROSITE" id="PS51257">
    <property type="entry name" value="PROKAR_LIPOPROTEIN"/>
    <property type="match status" value="1"/>
</dbReference>
<dbReference type="AlphaFoldDB" id="A0A060H8D6"/>
<dbReference type="HOGENOM" id="CLU_990292_0_0_6"/>